<sequence length="512" mass="58884">MENKTTYLNWNVISEYVRIQRENHNAKKTGENILEKIEPLLVEPYNWDSPKTAVIGKKFGVFNTLIKYCKKAEDKYDEVILLKKVFDVMNNTPQHTYQIVTNVIDDKSVEFMSLVTFSDNIVMKISYDKHTNDSIIDNLSKIDSKHNYLSITTPEYIPKNNFDKLKGLVEWIELGFHHGSLITGNYIDDIQKLKKDCYDYNIPFSFKSWGKVENNPNPNDPTLNPRHRYYTEAGCMFDDKIYYYDPISKTKAPTISLFGNEYYVMDELDGLSTIWELKSYLPFMHDDLFQQLKEDIRQNGLNDPILYYLTENGDKLVIEGHTRLKACVELNLTRFPIKEIQESFNSLDSIKLWMLKHQFQRRNLSAVERLELAYLSKDIIERQAKENLIKAGKGKTVSNSIDTSLEIANLAGVGRTTAVNYTAVMNKAPQAVIDRLKNGDITIAAAYNKVKEKSPKSNSRISKPEIRFLQSFDEGKELLDSGVIDGIVILNDQNKVDALTSAQKSRFGVLLI</sequence>
<protein>
    <submittedName>
        <fullName evidence="1">Bacteriophage protein gp37</fullName>
    </submittedName>
</protein>
<dbReference type="AlphaFoldDB" id="A0A7Z7LTU3"/>
<dbReference type="InterPro" id="IPR011101">
    <property type="entry name" value="DUF5131"/>
</dbReference>
<dbReference type="InterPro" id="IPR036086">
    <property type="entry name" value="ParB/Sulfiredoxin_sf"/>
</dbReference>
<dbReference type="Gene3D" id="3.90.1530.10">
    <property type="entry name" value="Conserved hypothetical protein from pyrococcus furiosus pfu- 392566-001, ParB domain"/>
    <property type="match status" value="1"/>
</dbReference>
<evidence type="ECO:0000313" key="1">
    <source>
        <dbReference type="EMBL" id="STC96987.1"/>
    </source>
</evidence>
<accession>A0A7Z7LTU3</accession>
<gene>
    <name evidence="1" type="ORF">NCTC10588_00804</name>
</gene>
<name>A0A7Z7LTU3_9FLAO</name>
<dbReference type="Pfam" id="PF07505">
    <property type="entry name" value="DUF5131"/>
    <property type="match status" value="1"/>
</dbReference>
<dbReference type="EMBL" id="UFYD01000001">
    <property type="protein sequence ID" value="STC96987.1"/>
    <property type="molecule type" value="Genomic_DNA"/>
</dbReference>
<organism evidence="1 2">
    <name type="scientific">Elizabethkingia anophelis</name>
    <dbReference type="NCBI Taxonomy" id="1117645"/>
    <lineage>
        <taxon>Bacteria</taxon>
        <taxon>Pseudomonadati</taxon>
        <taxon>Bacteroidota</taxon>
        <taxon>Flavobacteriia</taxon>
        <taxon>Flavobacteriales</taxon>
        <taxon>Weeksellaceae</taxon>
        <taxon>Elizabethkingia</taxon>
    </lineage>
</organism>
<reference evidence="1 2" key="1">
    <citation type="submission" date="2018-06" db="EMBL/GenBank/DDBJ databases">
        <authorList>
            <consortium name="Pathogen Informatics"/>
            <person name="Doyle S."/>
        </authorList>
    </citation>
    <scope>NUCLEOTIDE SEQUENCE [LARGE SCALE GENOMIC DNA]</scope>
    <source>
        <strain evidence="1 2">NCTC10588</strain>
    </source>
</reference>
<dbReference type="Proteomes" id="UP000254876">
    <property type="component" value="Unassembled WGS sequence"/>
</dbReference>
<proteinExistence type="predicted"/>
<evidence type="ECO:0000313" key="2">
    <source>
        <dbReference type="Proteomes" id="UP000254876"/>
    </source>
</evidence>
<dbReference type="SUPFAM" id="SSF110849">
    <property type="entry name" value="ParB/Sulfiredoxin"/>
    <property type="match status" value="1"/>
</dbReference>
<dbReference type="RefSeq" id="WP_115172339.1">
    <property type="nucleotide sequence ID" value="NZ_UFYD01000001.1"/>
</dbReference>
<comment type="caution">
    <text evidence="1">The sequence shown here is derived from an EMBL/GenBank/DDBJ whole genome shotgun (WGS) entry which is preliminary data.</text>
</comment>